<organism evidence="1 2">
    <name type="scientific">Methylophaga frappieri (strain ATCC BAA-2434 / DSM 25690 / JAM7)</name>
    <dbReference type="NCBI Taxonomy" id="754477"/>
    <lineage>
        <taxon>Bacteria</taxon>
        <taxon>Pseudomonadati</taxon>
        <taxon>Pseudomonadota</taxon>
        <taxon>Gammaproteobacteria</taxon>
        <taxon>Thiotrichales</taxon>
        <taxon>Piscirickettsiaceae</taxon>
        <taxon>Methylophaga</taxon>
    </lineage>
</organism>
<dbReference type="AlphaFoldDB" id="I1YEI7"/>
<dbReference type="InterPro" id="IPR015867">
    <property type="entry name" value="N-reg_PII/ATP_PRibTrfase_C"/>
</dbReference>
<dbReference type="KEGG" id="mec:Q7C_149"/>
<dbReference type="Proteomes" id="UP000009145">
    <property type="component" value="Chromosome"/>
</dbReference>
<dbReference type="EMBL" id="CP003380">
    <property type="protein sequence ID" value="AFJ01330.1"/>
    <property type="molecule type" value="Genomic_DNA"/>
</dbReference>
<dbReference type="SUPFAM" id="SSF102705">
    <property type="entry name" value="NIF3 (NGG1p interacting factor 3)-like"/>
    <property type="match status" value="1"/>
</dbReference>
<dbReference type="PANTHER" id="PTHR41774">
    <property type="match status" value="1"/>
</dbReference>
<evidence type="ECO:0000313" key="1">
    <source>
        <dbReference type="EMBL" id="AFJ01330.1"/>
    </source>
</evidence>
<name>I1YEI7_METFJ</name>
<evidence type="ECO:0000313" key="2">
    <source>
        <dbReference type="Proteomes" id="UP000009145"/>
    </source>
</evidence>
<dbReference type="HOGENOM" id="CLU_120084_3_0_6"/>
<accession>I1YEI7</accession>
<dbReference type="PANTHER" id="PTHR41774:SF1">
    <property type="entry name" value="NGG1P INTERACTING FACTOR NIF3"/>
    <property type="match status" value="1"/>
</dbReference>
<reference evidence="1 2" key="1">
    <citation type="journal article" date="2012" name="J. Bacteriol.">
        <title>Complete genome sequences of Methylophaga sp. strain JAM1 and Methylophaga sp. strain JAM7.</title>
        <authorList>
            <person name="Villeneuve C."/>
            <person name="Martineau C."/>
            <person name="Mauffrey F."/>
            <person name="Villemur R."/>
        </authorList>
    </citation>
    <scope>NUCLEOTIDE SEQUENCE [LARGE SCALE GENOMIC DNA]</scope>
    <source>
        <strain evidence="1 2">JAM7</strain>
    </source>
</reference>
<dbReference type="FunFam" id="3.30.70.120:FF:000006">
    <property type="entry name" value="GTP cyclohydrolase 1 type 2 homolog"/>
    <property type="match status" value="1"/>
</dbReference>
<protein>
    <submittedName>
        <fullName evidence="1">Bsu YqfO NIF3/CutA domain protein</fullName>
    </submittedName>
</protein>
<keyword evidence="2" id="KW-1185">Reference proteome</keyword>
<dbReference type="OrthoDB" id="9795763at2"/>
<proteinExistence type="predicted"/>
<dbReference type="STRING" id="754477.Q7C_149"/>
<dbReference type="PATRIC" id="fig|754477.3.peg.149"/>
<dbReference type="eggNOG" id="COG3323">
    <property type="taxonomic scope" value="Bacteria"/>
</dbReference>
<dbReference type="InterPro" id="IPR036069">
    <property type="entry name" value="DUF34/NIF3_sf"/>
</dbReference>
<gene>
    <name evidence="1" type="ordered locus">Q7C_149</name>
</gene>
<dbReference type="Gene3D" id="3.30.70.120">
    <property type="match status" value="1"/>
</dbReference>
<sequence length="107" mass="12151">MHKLVFFVPESHKERVKQAVFDAGAGRFDGYQYCSWESLGTGQFQPMAGSQPFIGQVDEIERVSEYRVEVICPDAQLKPVITALLLAHPYETPAYECWPIKTLEDLT</sequence>
<dbReference type="RefSeq" id="WP_014702780.1">
    <property type="nucleotide sequence ID" value="NC_017856.1"/>
</dbReference>